<sequence length="182" mass="20408">MPFKINTTPALIGIETKNASLEIRQPKAEVTMKTEPLKMKIEKKDSKVQIDQSVCFSEANLKSIFELIKHSAQMGKQKSMEAIGRISSEGDEMTKIENGGNAIANMAKRNSINEKNYDVTFIPKSRPKITATEPTLNIDFEGGKTNIDVKANKVDIKYNPGKVDVYLRQKNSINIEYVNEEV</sequence>
<proteinExistence type="predicted"/>
<dbReference type="AlphaFoldDB" id="A0A267MIT9"/>
<evidence type="ECO:0000313" key="1">
    <source>
        <dbReference type="EMBL" id="PAB59367.1"/>
    </source>
</evidence>
<reference evidence="1 2" key="1">
    <citation type="submission" date="2017-06" db="EMBL/GenBank/DDBJ databases">
        <title>Draft genome sequence of anaerobic fermentative bacterium Anaeromicrobium sediminis DY2726D isolated from West Pacific Ocean sediments.</title>
        <authorList>
            <person name="Zeng X."/>
        </authorList>
    </citation>
    <scope>NUCLEOTIDE SEQUENCE [LARGE SCALE GENOMIC DNA]</scope>
    <source>
        <strain evidence="1 2">DY2726D</strain>
    </source>
</reference>
<dbReference type="OrthoDB" id="2112831at2"/>
<comment type="caution">
    <text evidence="1">The sequence shown here is derived from an EMBL/GenBank/DDBJ whole genome shotgun (WGS) entry which is preliminary data.</text>
</comment>
<dbReference type="Pfam" id="PF20074">
    <property type="entry name" value="DUF6470"/>
    <property type="match status" value="1"/>
</dbReference>
<dbReference type="EMBL" id="NIBG01000008">
    <property type="protein sequence ID" value="PAB59367.1"/>
    <property type="molecule type" value="Genomic_DNA"/>
</dbReference>
<accession>A0A267MIT9</accession>
<dbReference type="Proteomes" id="UP000216024">
    <property type="component" value="Unassembled WGS sequence"/>
</dbReference>
<dbReference type="RefSeq" id="WP_095133747.1">
    <property type="nucleotide sequence ID" value="NZ_NIBG01000008.1"/>
</dbReference>
<keyword evidence="2" id="KW-1185">Reference proteome</keyword>
<gene>
    <name evidence="1" type="ORF">CCE28_10940</name>
</gene>
<protein>
    <submittedName>
        <fullName evidence="1">Uncharacterized protein</fullName>
    </submittedName>
</protein>
<name>A0A267MIT9_9FIRM</name>
<organism evidence="1 2">
    <name type="scientific">Anaeromicrobium sediminis</name>
    <dbReference type="NCBI Taxonomy" id="1478221"/>
    <lineage>
        <taxon>Bacteria</taxon>
        <taxon>Bacillati</taxon>
        <taxon>Bacillota</taxon>
        <taxon>Clostridia</taxon>
        <taxon>Peptostreptococcales</taxon>
        <taxon>Thermotaleaceae</taxon>
        <taxon>Anaeromicrobium</taxon>
    </lineage>
</organism>
<evidence type="ECO:0000313" key="2">
    <source>
        <dbReference type="Proteomes" id="UP000216024"/>
    </source>
</evidence>
<dbReference type="InterPro" id="IPR045527">
    <property type="entry name" value="DUF6470"/>
</dbReference>